<evidence type="ECO:0000313" key="6">
    <source>
        <dbReference type="EMBL" id="CAH1799713.1"/>
    </source>
</evidence>
<feature type="transmembrane region" description="Helical" evidence="5">
    <location>
        <begin position="83"/>
        <end position="101"/>
    </location>
</feature>
<gene>
    <name evidence="6" type="ORF">OFUS_LOCUS23690</name>
</gene>
<name>A0A8S4Q5T2_OWEFU</name>
<dbReference type="GO" id="GO:0016020">
    <property type="term" value="C:membrane"/>
    <property type="evidence" value="ECO:0007669"/>
    <property type="project" value="UniProtKB-SubCell"/>
</dbReference>
<reference evidence="6" key="1">
    <citation type="submission" date="2022-03" db="EMBL/GenBank/DDBJ databases">
        <authorList>
            <person name="Martin C."/>
        </authorList>
    </citation>
    <scope>NUCLEOTIDE SEQUENCE</scope>
</reference>
<keyword evidence="7" id="KW-1185">Reference proteome</keyword>
<dbReference type="Proteomes" id="UP000749559">
    <property type="component" value="Unassembled WGS sequence"/>
</dbReference>
<dbReference type="AlphaFoldDB" id="A0A8S4Q5T2"/>
<evidence type="ECO:0000256" key="5">
    <source>
        <dbReference type="SAM" id="Phobius"/>
    </source>
</evidence>
<evidence type="ECO:0000256" key="4">
    <source>
        <dbReference type="ARBA" id="ARBA00023136"/>
    </source>
</evidence>
<dbReference type="OrthoDB" id="3026777at2759"/>
<keyword evidence="4 5" id="KW-0472">Membrane</keyword>
<comment type="caution">
    <text evidence="6">The sequence shown here is derived from an EMBL/GenBank/DDBJ whole genome shotgun (WGS) entry which is preliminary data.</text>
</comment>
<evidence type="ECO:0000313" key="7">
    <source>
        <dbReference type="Proteomes" id="UP000749559"/>
    </source>
</evidence>
<organism evidence="6 7">
    <name type="scientific">Owenia fusiformis</name>
    <name type="common">Polychaete worm</name>
    <dbReference type="NCBI Taxonomy" id="6347"/>
    <lineage>
        <taxon>Eukaryota</taxon>
        <taxon>Metazoa</taxon>
        <taxon>Spiralia</taxon>
        <taxon>Lophotrochozoa</taxon>
        <taxon>Annelida</taxon>
        <taxon>Polychaeta</taxon>
        <taxon>Sedentaria</taxon>
        <taxon>Canalipalpata</taxon>
        <taxon>Sabellida</taxon>
        <taxon>Oweniida</taxon>
        <taxon>Oweniidae</taxon>
        <taxon>Owenia</taxon>
    </lineage>
</organism>
<feature type="transmembrane region" description="Helical" evidence="5">
    <location>
        <begin position="169"/>
        <end position="192"/>
    </location>
</feature>
<comment type="subcellular location">
    <subcellularLocation>
        <location evidence="1">Membrane</location>
        <topology evidence="1">Multi-pass membrane protein</topology>
    </subcellularLocation>
</comment>
<keyword evidence="3 5" id="KW-1133">Transmembrane helix</keyword>
<feature type="transmembrane region" description="Helical" evidence="5">
    <location>
        <begin position="139"/>
        <end position="163"/>
    </location>
</feature>
<keyword evidence="2 5" id="KW-0812">Transmembrane</keyword>
<sequence>MLFYKTDAPGRNWKLLALLITFALGTMVNSGKDDVMVLFALNRPLCWNSIIIGYFTATYALLLTVGSILGIKLFGRCLTDGGIAILAVGIVTVMNAFQAFVSNTTMMFLVPVIGMFGTMFLPLIQSIMSKTVLEDEQGALFAVIGSIETATILGSISLFNMIYAGTVHWFAGFVFLVTTGISLSALATYCIYVRISGIQLMTSKQKDRIPLLPD</sequence>
<evidence type="ECO:0000256" key="3">
    <source>
        <dbReference type="ARBA" id="ARBA00022989"/>
    </source>
</evidence>
<dbReference type="EMBL" id="CAIIXF020000011">
    <property type="protein sequence ID" value="CAH1799713.1"/>
    <property type="molecule type" value="Genomic_DNA"/>
</dbReference>
<evidence type="ECO:0000256" key="2">
    <source>
        <dbReference type="ARBA" id="ARBA00022692"/>
    </source>
</evidence>
<protein>
    <submittedName>
        <fullName evidence="6">Uncharacterized protein</fullName>
    </submittedName>
</protein>
<feature type="transmembrane region" description="Helical" evidence="5">
    <location>
        <begin position="107"/>
        <end position="127"/>
    </location>
</feature>
<accession>A0A8S4Q5T2</accession>
<dbReference type="SUPFAM" id="SSF103473">
    <property type="entry name" value="MFS general substrate transporter"/>
    <property type="match status" value="1"/>
</dbReference>
<dbReference type="GO" id="GO:0022857">
    <property type="term" value="F:transmembrane transporter activity"/>
    <property type="evidence" value="ECO:0007669"/>
    <property type="project" value="TreeGrafter"/>
</dbReference>
<feature type="transmembrane region" description="Helical" evidence="5">
    <location>
        <begin position="50"/>
        <end position="71"/>
    </location>
</feature>
<evidence type="ECO:0000256" key="1">
    <source>
        <dbReference type="ARBA" id="ARBA00004141"/>
    </source>
</evidence>
<dbReference type="InterPro" id="IPR036259">
    <property type="entry name" value="MFS_trans_sf"/>
</dbReference>
<dbReference type="PANTHER" id="PTHR23507">
    <property type="entry name" value="ZGC:174356"/>
    <property type="match status" value="1"/>
</dbReference>
<dbReference type="PANTHER" id="PTHR23507:SF1">
    <property type="entry name" value="FI18259P1-RELATED"/>
    <property type="match status" value="1"/>
</dbReference>
<proteinExistence type="predicted"/>